<sequence>MSWDKDSLWAKSRIFFEKAFQEDKEQIFFGLFCAMGLEVLSRAAISRISPTLLADPDKDQQNLLHALNLGSAKVQKKSVGTAQVLLLCKALIPEFTEDHLKIASAITNRRNEEVHTGSAAFLDYKTQYWIEGFYKCCKVLAESLGETLETLFDEEEAEVANLIISETETKVTEKTKSLIAAHTKVFEAKTEDEIQELRAEAEKQGEILSHNKHHKVTCPACSSVATTQGEIYGKDVIEHADDEIIVRQAVIPTKFQCIACGLKLNGYGPLSIAGIGEHFTHRTNFTPGEYYDLISLDDTEAFSKRAEELGYFHFSND</sequence>
<keyword evidence="2" id="KW-1185">Reference proteome</keyword>
<evidence type="ECO:0000313" key="2">
    <source>
        <dbReference type="Proteomes" id="UP000305517"/>
    </source>
</evidence>
<gene>
    <name evidence="1" type="ORF">FDY95_19505</name>
</gene>
<protein>
    <recommendedName>
        <fullName evidence="3">DUF4145 domain-containing protein</fullName>
    </recommendedName>
</protein>
<dbReference type="Proteomes" id="UP000305517">
    <property type="component" value="Unassembled WGS sequence"/>
</dbReference>
<reference evidence="1 2" key="1">
    <citation type="submission" date="2019-05" db="EMBL/GenBank/DDBJ databases">
        <title>Hymenobacter edaphi sp. nov., isolated from abandoned arsenic-contaminated farmland soil.</title>
        <authorList>
            <person name="Nie L."/>
        </authorList>
    </citation>
    <scope>NUCLEOTIDE SEQUENCE [LARGE SCALE GENOMIC DNA]</scope>
    <source>
        <strain evidence="1 2">1-3-3-8</strain>
    </source>
</reference>
<dbReference type="OrthoDB" id="2606812at2"/>
<dbReference type="EMBL" id="VAJM01000011">
    <property type="protein sequence ID" value="TLM89798.1"/>
    <property type="molecule type" value="Genomic_DNA"/>
</dbReference>
<dbReference type="RefSeq" id="WP_138080207.1">
    <property type="nucleotide sequence ID" value="NZ_VAJM01000011.1"/>
</dbReference>
<comment type="caution">
    <text evidence="1">The sequence shown here is derived from an EMBL/GenBank/DDBJ whole genome shotgun (WGS) entry which is preliminary data.</text>
</comment>
<organism evidence="1 2">
    <name type="scientific">Hymenobacter jeollabukensis</name>
    <dbReference type="NCBI Taxonomy" id="2025313"/>
    <lineage>
        <taxon>Bacteria</taxon>
        <taxon>Pseudomonadati</taxon>
        <taxon>Bacteroidota</taxon>
        <taxon>Cytophagia</taxon>
        <taxon>Cytophagales</taxon>
        <taxon>Hymenobacteraceae</taxon>
        <taxon>Hymenobacter</taxon>
    </lineage>
</organism>
<proteinExistence type="predicted"/>
<evidence type="ECO:0000313" key="1">
    <source>
        <dbReference type="EMBL" id="TLM89798.1"/>
    </source>
</evidence>
<name>A0A5R8WL32_9BACT</name>
<accession>A0A5R8WL32</accession>
<evidence type="ECO:0008006" key="3">
    <source>
        <dbReference type="Google" id="ProtNLM"/>
    </source>
</evidence>
<dbReference type="AlphaFoldDB" id="A0A5R8WL32"/>